<dbReference type="STRING" id="1134510.O9A_00055"/>
<dbReference type="EMBL" id="AHPL01000001">
    <property type="protein sequence ID" value="KEC56561.1"/>
    <property type="molecule type" value="Genomic_DNA"/>
</dbReference>
<dbReference type="AlphaFoldDB" id="A0A067WCB8"/>
<name>A0A067WCB8_9HYPH</name>
<proteinExistence type="predicted"/>
<dbReference type="InterPro" id="IPR010982">
    <property type="entry name" value="Lambda_DNA-bd_dom_sf"/>
</dbReference>
<dbReference type="SUPFAM" id="SSF47413">
    <property type="entry name" value="lambda repressor-like DNA-binding domains"/>
    <property type="match status" value="1"/>
</dbReference>
<organism evidence="1 2">
    <name type="scientific">Bartonella koehlerae C-29</name>
    <dbReference type="NCBI Taxonomy" id="1134510"/>
    <lineage>
        <taxon>Bacteria</taxon>
        <taxon>Pseudomonadati</taxon>
        <taxon>Pseudomonadota</taxon>
        <taxon>Alphaproteobacteria</taxon>
        <taxon>Hyphomicrobiales</taxon>
        <taxon>Bartonellaceae</taxon>
        <taxon>Bartonella</taxon>
    </lineage>
</organism>
<dbReference type="PATRIC" id="fig|1134510.3.peg.72"/>
<dbReference type="GO" id="GO:0003677">
    <property type="term" value="F:DNA binding"/>
    <property type="evidence" value="ECO:0007669"/>
    <property type="project" value="InterPro"/>
</dbReference>
<accession>A0A067WCB8</accession>
<dbReference type="HOGENOM" id="CLU_148493_0_0_5"/>
<sequence>MQVCFIKKDVFFLKDALYGETMYINGWRQRLAAALEKSGRSKRSISLAAGKGAGYLHSILIEGKEPTIQSLARICHEINISMNYILYGQGASPEDKEFLDLISKLSPQERQAILTLLRRPSDEASK</sequence>
<dbReference type="Proteomes" id="UP000027015">
    <property type="component" value="Unassembled WGS sequence"/>
</dbReference>
<dbReference type="eggNOG" id="COG1396">
    <property type="taxonomic scope" value="Bacteria"/>
</dbReference>
<evidence type="ECO:0000313" key="2">
    <source>
        <dbReference type="Proteomes" id="UP000027015"/>
    </source>
</evidence>
<reference evidence="1 2" key="1">
    <citation type="submission" date="2012-04" db="EMBL/GenBank/DDBJ databases">
        <title>The Genome Sequence of Bartonella koehlerae C-29.</title>
        <authorList>
            <consortium name="The Broad Institute Genome Sequencing Platform"/>
            <consortium name="The Broad Institute Genome Sequencing Center for Infectious Disease"/>
            <person name="Feldgarden M."/>
            <person name="Kirby J."/>
            <person name="Kosoy M."/>
            <person name="Birtles R."/>
            <person name="Probert W.S."/>
            <person name="Chiaraviglio L."/>
            <person name="Walker B."/>
            <person name="Young S.K."/>
            <person name="Zeng Q."/>
            <person name="Gargeya S."/>
            <person name="Fitzgerald M."/>
            <person name="Haas B."/>
            <person name="Abouelleil A."/>
            <person name="Alvarado L."/>
            <person name="Arachchi H.M."/>
            <person name="Berlin A.M."/>
            <person name="Chapman S.B."/>
            <person name="Goldberg J."/>
            <person name="Griggs A."/>
            <person name="Gujja S."/>
            <person name="Hansen M."/>
            <person name="Howarth C."/>
            <person name="Imamovic A."/>
            <person name="Larimer J."/>
            <person name="McCowen C."/>
            <person name="Montmayeur A."/>
            <person name="Murphy C."/>
            <person name="Neiman D."/>
            <person name="Pearson M."/>
            <person name="Priest M."/>
            <person name="Roberts A."/>
            <person name="Saif S."/>
            <person name="Shea T."/>
            <person name="Sisk P."/>
            <person name="Sykes S."/>
            <person name="Wortman J."/>
            <person name="Nusbaum C."/>
            <person name="Birren B."/>
        </authorList>
    </citation>
    <scope>NUCLEOTIDE SEQUENCE [LARGE SCALE GENOMIC DNA]</scope>
    <source>
        <strain evidence="1 2">C-29</strain>
    </source>
</reference>
<gene>
    <name evidence="1" type="ORF">O9A_00055</name>
</gene>
<evidence type="ECO:0008006" key="3">
    <source>
        <dbReference type="Google" id="ProtNLM"/>
    </source>
</evidence>
<evidence type="ECO:0000313" key="1">
    <source>
        <dbReference type="EMBL" id="KEC56561.1"/>
    </source>
</evidence>
<protein>
    <recommendedName>
        <fullName evidence="3">HTH cro/C1-type domain-containing protein</fullName>
    </recommendedName>
</protein>
<keyword evidence="2" id="KW-1185">Reference proteome</keyword>
<comment type="caution">
    <text evidence="1">The sequence shown here is derived from an EMBL/GenBank/DDBJ whole genome shotgun (WGS) entry which is preliminary data.</text>
</comment>